<evidence type="ECO:0000313" key="6">
    <source>
        <dbReference type="Proteomes" id="UP000436088"/>
    </source>
</evidence>
<dbReference type="EMBL" id="VEPZ02001271">
    <property type="protein sequence ID" value="KAE8683207.1"/>
    <property type="molecule type" value="Genomic_DNA"/>
</dbReference>
<accession>A0A6A2YV20</accession>
<protein>
    <submittedName>
        <fullName evidence="5">Eukaryotic translation initiation factor 3 subunit D</fullName>
    </submittedName>
</protein>
<dbReference type="InterPro" id="IPR007783">
    <property type="entry name" value="eIF3d"/>
</dbReference>
<reference evidence="5" key="1">
    <citation type="submission" date="2019-09" db="EMBL/GenBank/DDBJ databases">
        <title>Draft genome information of white flower Hibiscus syriacus.</title>
        <authorList>
            <person name="Kim Y.-M."/>
        </authorList>
    </citation>
    <scope>NUCLEOTIDE SEQUENCE [LARGE SCALE GENOMIC DNA]</scope>
    <source>
        <strain evidence="5">YM2019G1</strain>
    </source>
</reference>
<keyword evidence="3" id="KW-0694">RNA-binding</keyword>
<keyword evidence="2 5" id="KW-0396">Initiation factor</keyword>
<dbReference type="GO" id="GO:0003743">
    <property type="term" value="F:translation initiation factor activity"/>
    <property type="evidence" value="ECO:0007669"/>
    <property type="project" value="UniProtKB-KW"/>
</dbReference>
<evidence type="ECO:0000256" key="2">
    <source>
        <dbReference type="ARBA" id="ARBA00022540"/>
    </source>
</evidence>
<keyword evidence="4" id="KW-0648">Protein biosynthesis</keyword>
<evidence type="ECO:0000256" key="1">
    <source>
        <dbReference type="ARBA" id="ARBA00022490"/>
    </source>
</evidence>
<dbReference type="Pfam" id="PF05091">
    <property type="entry name" value="eIF-3_zeta"/>
    <property type="match status" value="1"/>
</dbReference>
<dbReference type="GO" id="GO:0005852">
    <property type="term" value="C:eukaryotic translation initiation factor 3 complex"/>
    <property type="evidence" value="ECO:0007669"/>
    <property type="project" value="InterPro"/>
</dbReference>
<organism evidence="5 6">
    <name type="scientific">Hibiscus syriacus</name>
    <name type="common">Rose of Sharon</name>
    <dbReference type="NCBI Taxonomy" id="106335"/>
    <lineage>
        <taxon>Eukaryota</taxon>
        <taxon>Viridiplantae</taxon>
        <taxon>Streptophyta</taxon>
        <taxon>Embryophyta</taxon>
        <taxon>Tracheophyta</taxon>
        <taxon>Spermatophyta</taxon>
        <taxon>Magnoliopsida</taxon>
        <taxon>eudicotyledons</taxon>
        <taxon>Gunneridae</taxon>
        <taxon>Pentapetalae</taxon>
        <taxon>rosids</taxon>
        <taxon>malvids</taxon>
        <taxon>Malvales</taxon>
        <taxon>Malvaceae</taxon>
        <taxon>Malvoideae</taxon>
        <taxon>Hibiscus</taxon>
    </lineage>
</organism>
<evidence type="ECO:0000256" key="4">
    <source>
        <dbReference type="ARBA" id="ARBA00022917"/>
    </source>
</evidence>
<dbReference type="AlphaFoldDB" id="A0A6A2YV20"/>
<dbReference type="PANTHER" id="PTHR12399:SF3">
    <property type="entry name" value="EUKARYOTIC TRANSLATION INITIATION FACTOR 3 SUBUNIT D"/>
    <property type="match status" value="1"/>
</dbReference>
<name>A0A6A2YV20_HIBSY</name>
<dbReference type="Proteomes" id="UP000436088">
    <property type="component" value="Unassembled WGS sequence"/>
</dbReference>
<dbReference type="PANTHER" id="PTHR12399">
    <property type="entry name" value="EUKARYOTIC TRANSLATION INITIATION FACTOR 3 SUBUNIT 7"/>
    <property type="match status" value="1"/>
</dbReference>
<keyword evidence="6" id="KW-1185">Reference proteome</keyword>
<keyword evidence="1" id="KW-0963">Cytoplasm</keyword>
<proteinExistence type="predicted"/>
<evidence type="ECO:0000313" key="5">
    <source>
        <dbReference type="EMBL" id="KAE8683207.1"/>
    </source>
</evidence>
<evidence type="ECO:0000256" key="3">
    <source>
        <dbReference type="ARBA" id="ARBA00022884"/>
    </source>
</evidence>
<comment type="caution">
    <text evidence="5">The sequence shown here is derived from an EMBL/GenBank/DDBJ whole genome shotgun (WGS) entry which is preliminary data.</text>
</comment>
<dbReference type="GO" id="GO:0003723">
    <property type="term" value="F:RNA binding"/>
    <property type="evidence" value="ECO:0007669"/>
    <property type="project" value="UniProtKB-KW"/>
</dbReference>
<sequence>MDLLPIHETSQESLPEVKDDINSAYSLSVEAAYINQKFSQQILVRHGNKVSFDDPNTFSNEGDEVASVAYRYRRCKLNNDMQLVAQCEVESVVDVNNQKSFLTLNAVNEFDPKYSCVDWRQKLETQRGAVLATELKNNANKLAKWIAQSILANDDLMRLGYVSRVQHKDHINHVILGVVGYKLRDCAAQINLNTAKMWGIVKSIVDFCIKLNEGKYVLMKDPSKPEVRIYEVPAYTSENDYVEELQCKEFIEGQNPVGIKTFLPVLEKQVNTILLEAENSKSKVEELGTKLAESQQVVNIIARKGPARVQRPETYKKWLVSWDGLHSFVTWKDIMVLLSQIQYFNPWGQGSSKRGGIITVGREDEEHEAKRIGDSENELGIELGIARCELENFDEEEQNGEHEAYMGKINMKKIVNLLEEGK</sequence>
<gene>
    <name evidence="5" type="ORF">F3Y22_tig00111213pilonHSYRG00466</name>
</gene>